<dbReference type="PANTHER" id="PTHR45527">
    <property type="entry name" value="NONRIBOSOMAL PEPTIDE SYNTHETASE"/>
    <property type="match status" value="1"/>
</dbReference>
<keyword evidence="6" id="KW-1185">Reference proteome</keyword>
<accession>A0A2T0J9T0</accession>
<dbReference type="Pfam" id="PF00550">
    <property type="entry name" value="PP-binding"/>
    <property type="match status" value="1"/>
</dbReference>
<dbReference type="SMART" id="SM00823">
    <property type="entry name" value="PKS_PP"/>
    <property type="match status" value="1"/>
</dbReference>
<dbReference type="Gene3D" id="3.30.300.30">
    <property type="match status" value="1"/>
</dbReference>
<dbReference type="Proteomes" id="UP000239415">
    <property type="component" value="Unassembled WGS sequence"/>
</dbReference>
<proteinExistence type="predicted"/>
<dbReference type="GO" id="GO:0043041">
    <property type="term" value="P:amino acid activation for nonribosomal peptide biosynthetic process"/>
    <property type="evidence" value="ECO:0007669"/>
    <property type="project" value="TreeGrafter"/>
</dbReference>
<dbReference type="PROSITE" id="PS00012">
    <property type="entry name" value="PHOSPHOPANTETHEINE"/>
    <property type="match status" value="1"/>
</dbReference>
<evidence type="ECO:0000313" key="6">
    <source>
        <dbReference type="Proteomes" id="UP000239415"/>
    </source>
</evidence>
<dbReference type="FunFam" id="1.10.1200.10:FF:000005">
    <property type="entry name" value="Nonribosomal peptide synthetase 1"/>
    <property type="match status" value="1"/>
</dbReference>
<name>A0A2T0J9T0_9ACTN</name>
<dbReference type="InterPro" id="IPR042099">
    <property type="entry name" value="ANL_N_sf"/>
</dbReference>
<dbReference type="GO" id="GO:0031177">
    <property type="term" value="F:phosphopantetheine binding"/>
    <property type="evidence" value="ECO:0007669"/>
    <property type="project" value="InterPro"/>
</dbReference>
<dbReference type="InterPro" id="IPR025110">
    <property type="entry name" value="AMP-bd_C"/>
</dbReference>
<reference evidence="5 6" key="1">
    <citation type="submission" date="2018-03" db="EMBL/GenBank/DDBJ databases">
        <title>Genomic Encyclopedia of Archaeal and Bacterial Type Strains, Phase II (KMG-II): from individual species to whole genera.</title>
        <authorList>
            <person name="Goeker M."/>
        </authorList>
    </citation>
    <scope>NUCLEOTIDE SEQUENCE [LARGE SCALE GENOMIC DNA]</scope>
    <source>
        <strain evidence="5 6">DSM 43146</strain>
    </source>
</reference>
<comment type="caution">
    <text evidence="5">The sequence shown here is derived from an EMBL/GenBank/DDBJ whole genome shotgun (WGS) entry which is preliminary data.</text>
</comment>
<keyword evidence="3" id="KW-0597">Phosphoprotein</keyword>
<organism evidence="5 6">
    <name type="scientific">Actinoplanes italicus</name>
    <dbReference type="NCBI Taxonomy" id="113567"/>
    <lineage>
        <taxon>Bacteria</taxon>
        <taxon>Bacillati</taxon>
        <taxon>Actinomycetota</taxon>
        <taxon>Actinomycetes</taxon>
        <taxon>Micromonosporales</taxon>
        <taxon>Micromonosporaceae</taxon>
        <taxon>Actinoplanes</taxon>
    </lineage>
</organism>
<dbReference type="Gene3D" id="3.40.50.12780">
    <property type="entry name" value="N-terminal domain of ligase-like"/>
    <property type="match status" value="1"/>
</dbReference>
<dbReference type="GO" id="GO:0044550">
    <property type="term" value="P:secondary metabolite biosynthetic process"/>
    <property type="evidence" value="ECO:0007669"/>
    <property type="project" value="TreeGrafter"/>
</dbReference>
<dbReference type="Pfam" id="PF13193">
    <property type="entry name" value="AMP-binding_C"/>
    <property type="match status" value="1"/>
</dbReference>
<gene>
    <name evidence="5" type="ORF">CLV67_1493</name>
</gene>
<dbReference type="PANTHER" id="PTHR45527:SF1">
    <property type="entry name" value="FATTY ACID SYNTHASE"/>
    <property type="match status" value="1"/>
</dbReference>
<dbReference type="SUPFAM" id="SSF47336">
    <property type="entry name" value="ACP-like"/>
    <property type="match status" value="1"/>
</dbReference>
<feature type="domain" description="Carrier" evidence="4">
    <location>
        <begin position="326"/>
        <end position="401"/>
    </location>
</feature>
<feature type="non-terminal residue" evidence="5">
    <location>
        <position position="1"/>
    </location>
</feature>
<evidence type="ECO:0000259" key="4">
    <source>
        <dbReference type="PROSITE" id="PS50075"/>
    </source>
</evidence>
<dbReference type="InterPro" id="IPR006162">
    <property type="entry name" value="Ppantetheine_attach_site"/>
</dbReference>
<evidence type="ECO:0000313" key="5">
    <source>
        <dbReference type="EMBL" id="PRX04301.1"/>
    </source>
</evidence>
<dbReference type="InterPro" id="IPR029058">
    <property type="entry name" value="AB_hydrolase_fold"/>
</dbReference>
<dbReference type="Gene3D" id="3.40.50.1820">
    <property type="entry name" value="alpha/beta hydrolase"/>
    <property type="match status" value="1"/>
</dbReference>
<evidence type="ECO:0000256" key="1">
    <source>
        <dbReference type="ARBA" id="ARBA00001957"/>
    </source>
</evidence>
<dbReference type="AlphaFoldDB" id="A0A2T0J9T0"/>
<dbReference type="InterPro" id="IPR009081">
    <property type="entry name" value="PP-bd_ACP"/>
</dbReference>
<evidence type="ECO:0000256" key="2">
    <source>
        <dbReference type="ARBA" id="ARBA00022450"/>
    </source>
</evidence>
<dbReference type="InterPro" id="IPR036736">
    <property type="entry name" value="ACP-like_sf"/>
</dbReference>
<comment type="cofactor">
    <cofactor evidence="1">
        <name>pantetheine 4'-phosphate</name>
        <dbReference type="ChEBI" id="CHEBI:47942"/>
    </cofactor>
</comment>
<dbReference type="EMBL" id="PVMZ01000049">
    <property type="protein sequence ID" value="PRX04301.1"/>
    <property type="molecule type" value="Genomic_DNA"/>
</dbReference>
<dbReference type="PROSITE" id="PS50075">
    <property type="entry name" value="CARRIER"/>
    <property type="match status" value="1"/>
</dbReference>
<dbReference type="GO" id="GO:0005737">
    <property type="term" value="C:cytoplasm"/>
    <property type="evidence" value="ECO:0007669"/>
    <property type="project" value="TreeGrafter"/>
</dbReference>
<sequence length="426" mass="45684">PKGVVITHRALTNYATVIPARLGLGEPGDTYGLITPATTDFGNTIILTALTTGGTIRTPEAGTVTNPAAMAQFVPAVDHLKIVPSHLASLWPLPLPRKALILGGEATPADLARELTGTVVNHYGPTETTIGVLTHTSADALGTPLPNVTARILDEHLQPVPPGVPGHLHISGPQLARGYHNNPVHTAEQFIPADGGERLYRTGDLARYNGDGTISYLGRTDHQIKIRGHRVETAEVEAVLRGHPAVTAAVAAKHDHRLIAYLVCDGTPPPTEELHRHLRKTLPEHMIPSTFIPLASLPLTGNGKLDRRALPEPGTDRPDLVTGFHEAATPTEQALVEIWSDLLKLDQIGVTDNFFDLGGHSLLATQVVTRIRQRFGVSVGVGTFFNQPTVREIAENVEDAILAEIEDMSETDALRELGDADPEAPR</sequence>
<protein>
    <submittedName>
        <fullName evidence="5">AMP-binding enzyme</fullName>
    </submittedName>
</protein>
<dbReference type="InterPro" id="IPR020806">
    <property type="entry name" value="PKS_PP-bd"/>
</dbReference>
<dbReference type="InterPro" id="IPR045851">
    <property type="entry name" value="AMP-bd_C_sf"/>
</dbReference>
<dbReference type="SUPFAM" id="SSF56801">
    <property type="entry name" value="Acetyl-CoA synthetase-like"/>
    <property type="match status" value="1"/>
</dbReference>
<keyword evidence="2" id="KW-0596">Phosphopantetheine</keyword>
<evidence type="ECO:0000256" key="3">
    <source>
        <dbReference type="ARBA" id="ARBA00022553"/>
    </source>
</evidence>
<dbReference type="Pfam" id="PF00501">
    <property type="entry name" value="AMP-binding"/>
    <property type="match status" value="1"/>
</dbReference>
<dbReference type="RefSeq" id="WP_146169662.1">
    <property type="nucleotide sequence ID" value="NZ_PVMZ01000049.1"/>
</dbReference>
<dbReference type="InterPro" id="IPR000873">
    <property type="entry name" value="AMP-dep_synth/lig_dom"/>
</dbReference>
<dbReference type="OrthoDB" id="4477213at2"/>